<gene>
    <name evidence="1" type="ORF">Z043_124891</name>
</gene>
<accession>A0A0P7UBX4</accession>
<reference evidence="1 2" key="1">
    <citation type="submission" date="2015-08" db="EMBL/GenBank/DDBJ databases">
        <title>The genome of the Asian arowana (Scleropages formosus).</title>
        <authorList>
            <person name="Tan M.H."/>
            <person name="Gan H.M."/>
            <person name="Croft L.J."/>
            <person name="Austin C.M."/>
        </authorList>
    </citation>
    <scope>NUCLEOTIDE SEQUENCE [LARGE SCALE GENOMIC DNA]</scope>
    <source>
        <strain evidence="1">Aro1</strain>
    </source>
</reference>
<evidence type="ECO:0000313" key="2">
    <source>
        <dbReference type="Proteomes" id="UP000034805"/>
    </source>
</evidence>
<organism evidence="1 2">
    <name type="scientific">Scleropages formosus</name>
    <name type="common">Asian bonytongue</name>
    <name type="synonym">Osteoglossum formosum</name>
    <dbReference type="NCBI Taxonomy" id="113540"/>
    <lineage>
        <taxon>Eukaryota</taxon>
        <taxon>Metazoa</taxon>
        <taxon>Chordata</taxon>
        <taxon>Craniata</taxon>
        <taxon>Vertebrata</taxon>
        <taxon>Euteleostomi</taxon>
        <taxon>Actinopterygii</taxon>
        <taxon>Neopterygii</taxon>
        <taxon>Teleostei</taxon>
        <taxon>Osteoglossocephala</taxon>
        <taxon>Osteoglossomorpha</taxon>
        <taxon>Osteoglossiformes</taxon>
        <taxon>Osteoglossidae</taxon>
        <taxon>Scleropages</taxon>
    </lineage>
</organism>
<comment type="caution">
    <text evidence="1">The sequence shown here is derived from an EMBL/GenBank/DDBJ whole genome shotgun (WGS) entry which is preliminary data.</text>
</comment>
<name>A0A0P7UBX4_SCLFO</name>
<dbReference type="AlphaFoldDB" id="A0A0P7UBX4"/>
<protein>
    <submittedName>
        <fullName evidence="1">Uncharacterized protein</fullName>
    </submittedName>
</protein>
<sequence length="87" mass="9123">MEPPAAGQVLRQIQTTAVSCGNISSADNICTSAVDLRQVFSRTSRFASFITQSVGDLPPVASASVPPTTVPLLLSVSLTFLSLILFL</sequence>
<dbReference type="Proteomes" id="UP000034805">
    <property type="component" value="Unassembled WGS sequence"/>
</dbReference>
<proteinExistence type="predicted"/>
<evidence type="ECO:0000313" key="1">
    <source>
        <dbReference type="EMBL" id="KPP57395.1"/>
    </source>
</evidence>
<dbReference type="EMBL" id="JARO02016596">
    <property type="protein sequence ID" value="KPP57395.1"/>
    <property type="molecule type" value="Genomic_DNA"/>
</dbReference>